<protein>
    <submittedName>
        <fullName evidence="1">Uncharacterized protein</fullName>
    </submittedName>
</protein>
<organism evidence="1 2">
    <name type="scientific">Thermofilum pendens (strain DSM 2475 / Hrk 5)</name>
    <dbReference type="NCBI Taxonomy" id="368408"/>
    <lineage>
        <taxon>Archaea</taxon>
        <taxon>Thermoproteota</taxon>
        <taxon>Thermoprotei</taxon>
        <taxon>Thermofilales</taxon>
        <taxon>Thermofilaceae</taxon>
        <taxon>Thermofilum</taxon>
    </lineage>
</organism>
<evidence type="ECO:0000313" key="1">
    <source>
        <dbReference type="EMBL" id="ABL78362.1"/>
    </source>
</evidence>
<evidence type="ECO:0000313" key="2">
    <source>
        <dbReference type="Proteomes" id="UP000000641"/>
    </source>
</evidence>
<dbReference type="KEGG" id="tpe:Tpen_0962"/>
<gene>
    <name evidence="1" type="ordered locus">Tpen_0962</name>
</gene>
<dbReference type="Proteomes" id="UP000000641">
    <property type="component" value="Chromosome"/>
</dbReference>
<dbReference type="STRING" id="368408.Tpen_0962"/>
<accession>A1RYT2</accession>
<dbReference type="EMBL" id="CP000505">
    <property type="protein sequence ID" value="ABL78362.1"/>
    <property type="molecule type" value="Genomic_DNA"/>
</dbReference>
<keyword evidence="2" id="KW-1185">Reference proteome</keyword>
<dbReference type="GeneID" id="58787002"/>
<dbReference type="eggNOG" id="arCOG07831">
    <property type="taxonomic scope" value="Archaea"/>
</dbReference>
<dbReference type="AlphaFoldDB" id="A1RYT2"/>
<proteinExistence type="predicted"/>
<dbReference type="RefSeq" id="WP_011752627.1">
    <property type="nucleotide sequence ID" value="NC_008698.1"/>
</dbReference>
<sequence>MKRKVGNAIVVKVLHHHGGVNTLLVSMARRAKVEVQRCGDTVDLDSILRERGLL</sequence>
<dbReference type="EnsemblBacteria" id="ABL78362">
    <property type="protein sequence ID" value="ABL78362"/>
    <property type="gene ID" value="Tpen_0962"/>
</dbReference>
<dbReference type="HOGENOM" id="CLU_3039260_0_0_2"/>
<name>A1RYT2_THEPD</name>
<reference evidence="2" key="1">
    <citation type="journal article" date="2008" name="J. Bacteriol.">
        <title>Genome sequence of Thermofilum pendens reveals an exceptional loss of biosynthetic pathways without genome reduction.</title>
        <authorList>
            <person name="Anderson I."/>
            <person name="Rodriguez J."/>
            <person name="Susanti D."/>
            <person name="Porat I."/>
            <person name="Reich C."/>
            <person name="Ulrich L.E."/>
            <person name="Elkins J.G."/>
            <person name="Mavromatis K."/>
            <person name="Lykidis A."/>
            <person name="Kim E."/>
            <person name="Thompson L.S."/>
            <person name="Nolan M."/>
            <person name="Land M."/>
            <person name="Copeland A."/>
            <person name="Lapidus A."/>
            <person name="Lucas S."/>
            <person name="Detter C."/>
            <person name="Zhulin I.B."/>
            <person name="Olsen G.J."/>
            <person name="Whitman W."/>
            <person name="Mukhopadhyay B."/>
            <person name="Bristow J."/>
            <person name="Kyrpides N."/>
        </authorList>
    </citation>
    <scope>NUCLEOTIDE SEQUENCE [LARGE SCALE GENOMIC DNA]</scope>
    <source>
        <strain evidence="2">DSM 2475 / Hrk 5</strain>
    </source>
</reference>